<dbReference type="PROSITE" id="PS51285">
    <property type="entry name" value="AGC_KINASE_CTER"/>
    <property type="match status" value="1"/>
</dbReference>
<keyword evidence="10" id="KW-1185">Reference proteome</keyword>
<dbReference type="Pfam" id="PF00069">
    <property type="entry name" value="Pkinase"/>
    <property type="match status" value="1"/>
</dbReference>
<evidence type="ECO:0000256" key="2">
    <source>
        <dbReference type="ARBA" id="ARBA00022679"/>
    </source>
</evidence>
<feature type="domain" description="Protein kinase" evidence="7">
    <location>
        <begin position="1"/>
        <end position="120"/>
    </location>
</feature>
<dbReference type="OMA" id="WEDMANF"/>
<evidence type="ECO:0000256" key="5">
    <source>
        <dbReference type="ARBA" id="ARBA00022840"/>
    </source>
</evidence>
<dbReference type="Gene3D" id="1.10.510.10">
    <property type="entry name" value="Transferase(Phosphotransferase) domain 1"/>
    <property type="match status" value="1"/>
</dbReference>
<dbReference type="GO" id="GO:0004691">
    <property type="term" value="F:cAMP-dependent protein kinase activity"/>
    <property type="evidence" value="ECO:0007669"/>
    <property type="project" value="TreeGrafter"/>
</dbReference>
<feature type="region of interest" description="Disordered" evidence="6">
    <location>
        <begin position="148"/>
        <end position="175"/>
    </location>
</feature>
<reference evidence="9 10" key="1">
    <citation type="journal article" date="2013" name="Curr. Biol.">
        <title>The Genome of the Foraminiferan Reticulomyxa filosa.</title>
        <authorList>
            <person name="Glockner G."/>
            <person name="Hulsmann N."/>
            <person name="Schleicher M."/>
            <person name="Noegel A.A."/>
            <person name="Eichinger L."/>
            <person name="Gallinger C."/>
            <person name="Pawlowski J."/>
            <person name="Sierra R."/>
            <person name="Euteneuer U."/>
            <person name="Pillet L."/>
            <person name="Moustafa A."/>
            <person name="Platzer M."/>
            <person name="Groth M."/>
            <person name="Szafranski K."/>
            <person name="Schliwa M."/>
        </authorList>
    </citation>
    <scope>NUCLEOTIDE SEQUENCE [LARGE SCALE GENOMIC DNA]</scope>
</reference>
<evidence type="ECO:0000256" key="6">
    <source>
        <dbReference type="SAM" id="MobiDB-lite"/>
    </source>
</evidence>
<keyword evidence="1" id="KW-0723">Serine/threonine-protein kinase</keyword>
<dbReference type="PANTHER" id="PTHR24353:SF37">
    <property type="entry name" value="CAMP-DEPENDENT PROTEIN KINASE CATALYTIC SUBUNIT PRKX"/>
    <property type="match status" value="1"/>
</dbReference>
<dbReference type="AlphaFoldDB" id="X6MRT0"/>
<proteinExistence type="predicted"/>
<gene>
    <name evidence="9" type="ORF">RFI_21193</name>
</gene>
<evidence type="ECO:0000256" key="1">
    <source>
        <dbReference type="ARBA" id="ARBA00022527"/>
    </source>
</evidence>
<dbReference type="GO" id="GO:0005952">
    <property type="term" value="C:cAMP-dependent protein kinase complex"/>
    <property type="evidence" value="ECO:0007669"/>
    <property type="project" value="TreeGrafter"/>
</dbReference>
<organism evidence="9 10">
    <name type="scientific">Reticulomyxa filosa</name>
    <dbReference type="NCBI Taxonomy" id="46433"/>
    <lineage>
        <taxon>Eukaryota</taxon>
        <taxon>Sar</taxon>
        <taxon>Rhizaria</taxon>
        <taxon>Retaria</taxon>
        <taxon>Foraminifera</taxon>
        <taxon>Monothalamids</taxon>
        <taxon>Reticulomyxidae</taxon>
        <taxon>Reticulomyxa</taxon>
    </lineage>
</organism>
<evidence type="ECO:0000313" key="9">
    <source>
        <dbReference type="EMBL" id="ETO16162.1"/>
    </source>
</evidence>
<name>X6MRT0_RETFI</name>
<dbReference type="SMART" id="SM00133">
    <property type="entry name" value="S_TK_X"/>
    <property type="match status" value="1"/>
</dbReference>
<evidence type="ECO:0000256" key="4">
    <source>
        <dbReference type="ARBA" id="ARBA00022777"/>
    </source>
</evidence>
<keyword evidence="3" id="KW-0547">Nucleotide-binding</keyword>
<accession>X6MRT0</accession>
<keyword evidence="2" id="KW-0808">Transferase</keyword>
<dbReference type="InterPro" id="IPR011009">
    <property type="entry name" value="Kinase-like_dom_sf"/>
</dbReference>
<dbReference type="PROSITE" id="PS50011">
    <property type="entry name" value="PROTEIN_KINASE_DOM"/>
    <property type="match status" value="1"/>
</dbReference>
<evidence type="ECO:0000313" key="10">
    <source>
        <dbReference type="Proteomes" id="UP000023152"/>
    </source>
</evidence>
<dbReference type="OrthoDB" id="63267at2759"/>
<dbReference type="Gene3D" id="3.30.200.20">
    <property type="entry name" value="Phosphorylase Kinase, domain 1"/>
    <property type="match status" value="1"/>
</dbReference>
<protein>
    <submittedName>
        <fullName evidence="9">cAMP-dependent protein kinase</fullName>
    </submittedName>
</protein>
<evidence type="ECO:0000259" key="7">
    <source>
        <dbReference type="PROSITE" id="PS50011"/>
    </source>
</evidence>
<dbReference type="SUPFAM" id="SSF56112">
    <property type="entry name" value="Protein kinase-like (PK-like)"/>
    <property type="match status" value="1"/>
</dbReference>
<dbReference type="InterPro" id="IPR000961">
    <property type="entry name" value="AGC-kinase_C"/>
</dbReference>
<evidence type="ECO:0000256" key="3">
    <source>
        <dbReference type="ARBA" id="ARBA00022741"/>
    </source>
</evidence>
<dbReference type="EMBL" id="ASPP01018516">
    <property type="protein sequence ID" value="ETO16162.1"/>
    <property type="molecule type" value="Genomic_DNA"/>
</dbReference>
<sequence>MITDFGFAKKRNVYVHTLTTTLCGTPQYLAPELVHGWVQGFAVDWWTLGILLYEMVVGHPPFEDDEHVKMYQKIIGYNCTFPKNCSAEFRDIIEKLLEKNAYRRLGSAQGANDIKRHSFFKGFDWQKMEKRELTAPYLPTITSETDLSNFEKVEPPQEEEEPINNPSLLNWADEF</sequence>
<dbReference type="GO" id="GO:0005524">
    <property type="term" value="F:ATP binding"/>
    <property type="evidence" value="ECO:0007669"/>
    <property type="project" value="UniProtKB-KW"/>
</dbReference>
<keyword evidence="5" id="KW-0067">ATP-binding</keyword>
<dbReference type="Proteomes" id="UP000023152">
    <property type="component" value="Unassembled WGS sequence"/>
</dbReference>
<comment type="caution">
    <text evidence="9">The sequence shown here is derived from an EMBL/GenBank/DDBJ whole genome shotgun (WGS) entry which is preliminary data.</text>
</comment>
<dbReference type="SMART" id="SM00220">
    <property type="entry name" value="S_TKc"/>
    <property type="match status" value="1"/>
</dbReference>
<keyword evidence="4 9" id="KW-0418">Kinase</keyword>
<evidence type="ECO:0000259" key="8">
    <source>
        <dbReference type="PROSITE" id="PS51285"/>
    </source>
</evidence>
<feature type="domain" description="AGC-kinase C-terminal" evidence="8">
    <location>
        <begin position="121"/>
        <end position="175"/>
    </location>
</feature>
<dbReference type="PANTHER" id="PTHR24353">
    <property type="entry name" value="CYCLIC NUCLEOTIDE-DEPENDENT PROTEIN KINASE"/>
    <property type="match status" value="1"/>
</dbReference>
<dbReference type="InterPro" id="IPR000719">
    <property type="entry name" value="Prot_kinase_dom"/>
</dbReference>